<evidence type="ECO:0000256" key="2">
    <source>
        <dbReference type="ARBA" id="ARBA00022670"/>
    </source>
</evidence>
<dbReference type="GO" id="GO:0006508">
    <property type="term" value="P:proteolysis"/>
    <property type="evidence" value="ECO:0007669"/>
    <property type="project" value="UniProtKB-KW"/>
</dbReference>
<feature type="transmembrane region" description="Helical" evidence="8">
    <location>
        <begin position="254"/>
        <end position="278"/>
    </location>
</feature>
<feature type="transmembrane region" description="Helical" evidence="8">
    <location>
        <begin position="160"/>
        <end position="177"/>
    </location>
</feature>
<evidence type="ECO:0000259" key="9">
    <source>
        <dbReference type="Pfam" id="PF02163"/>
    </source>
</evidence>
<dbReference type="CDD" id="cd06160">
    <property type="entry name" value="S2P-M50_like_2"/>
    <property type="match status" value="1"/>
</dbReference>
<keyword evidence="3 8" id="KW-0812">Transmembrane</keyword>
<feature type="transmembrane region" description="Helical" evidence="8">
    <location>
        <begin position="345"/>
        <end position="364"/>
    </location>
</feature>
<evidence type="ECO:0000256" key="7">
    <source>
        <dbReference type="ARBA" id="ARBA00023136"/>
    </source>
</evidence>
<proteinExistence type="predicted"/>
<feature type="transmembrane region" description="Helical" evidence="8">
    <location>
        <begin position="111"/>
        <end position="140"/>
    </location>
</feature>
<comment type="subcellular location">
    <subcellularLocation>
        <location evidence="1">Membrane</location>
        <topology evidence="1">Multi-pass membrane protein</topology>
    </subcellularLocation>
</comment>
<evidence type="ECO:0000256" key="8">
    <source>
        <dbReference type="SAM" id="Phobius"/>
    </source>
</evidence>
<feature type="transmembrane region" description="Helical" evidence="8">
    <location>
        <begin position="299"/>
        <end position="325"/>
    </location>
</feature>
<reference evidence="10" key="1">
    <citation type="journal article" date="2020" name="mSystems">
        <title>Genome- and Community-Level Interaction Insights into Carbon Utilization and Element Cycling Functions of Hydrothermarchaeota in Hydrothermal Sediment.</title>
        <authorList>
            <person name="Zhou Z."/>
            <person name="Liu Y."/>
            <person name="Xu W."/>
            <person name="Pan J."/>
            <person name="Luo Z.H."/>
            <person name="Li M."/>
        </authorList>
    </citation>
    <scope>NUCLEOTIDE SEQUENCE [LARGE SCALE GENOMIC DNA]</scope>
    <source>
        <strain evidence="10">SpSt-1084</strain>
    </source>
</reference>
<evidence type="ECO:0000256" key="5">
    <source>
        <dbReference type="ARBA" id="ARBA00022946"/>
    </source>
</evidence>
<dbReference type="PANTHER" id="PTHR31412">
    <property type="entry name" value="ZINC METALLOPROTEASE EGY1"/>
    <property type="match status" value="1"/>
</dbReference>
<dbReference type="GO" id="GO:0008233">
    <property type="term" value="F:peptidase activity"/>
    <property type="evidence" value="ECO:0007669"/>
    <property type="project" value="UniProtKB-KW"/>
</dbReference>
<feature type="transmembrane region" description="Helical" evidence="8">
    <location>
        <begin position="189"/>
        <end position="211"/>
    </location>
</feature>
<comment type="caution">
    <text evidence="10">The sequence shown here is derived from an EMBL/GenBank/DDBJ whole genome shotgun (WGS) entry which is preliminary data.</text>
</comment>
<keyword evidence="2 10" id="KW-0645">Protease</keyword>
<evidence type="ECO:0000313" key="10">
    <source>
        <dbReference type="EMBL" id="HHR40481.1"/>
    </source>
</evidence>
<feature type="domain" description="Peptidase M50" evidence="9">
    <location>
        <begin position="130"/>
        <end position="315"/>
    </location>
</feature>
<keyword evidence="5" id="KW-0809">Transit peptide</keyword>
<accession>A0A7C5YF30</accession>
<evidence type="ECO:0000256" key="1">
    <source>
        <dbReference type="ARBA" id="ARBA00004141"/>
    </source>
</evidence>
<dbReference type="EMBL" id="DRXS01000079">
    <property type="protein sequence ID" value="HHR40481.1"/>
    <property type="molecule type" value="Genomic_DNA"/>
</dbReference>
<dbReference type="InterPro" id="IPR044838">
    <property type="entry name" value="EGY1-like"/>
</dbReference>
<dbReference type="GO" id="GO:0016020">
    <property type="term" value="C:membrane"/>
    <property type="evidence" value="ECO:0007669"/>
    <property type="project" value="UniProtKB-SubCell"/>
</dbReference>
<feature type="transmembrane region" description="Helical" evidence="8">
    <location>
        <begin position="84"/>
        <end position="104"/>
    </location>
</feature>
<gene>
    <name evidence="10" type="ORF">ENM42_01490</name>
</gene>
<evidence type="ECO:0000256" key="3">
    <source>
        <dbReference type="ARBA" id="ARBA00022692"/>
    </source>
</evidence>
<dbReference type="AlphaFoldDB" id="A0A7C5YF30"/>
<protein>
    <submittedName>
        <fullName evidence="10">Site-2 protease family protein</fullName>
    </submittedName>
</protein>
<keyword evidence="4" id="KW-0378">Hydrolase</keyword>
<keyword evidence="7 8" id="KW-0472">Membrane</keyword>
<evidence type="ECO:0000256" key="4">
    <source>
        <dbReference type="ARBA" id="ARBA00022801"/>
    </source>
</evidence>
<organism evidence="10">
    <name type="scientific">Caldiarchaeum subterraneum</name>
    <dbReference type="NCBI Taxonomy" id="311458"/>
    <lineage>
        <taxon>Archaea</taxon>
        <taxon>Nitrososphaerota</taxon>
        <taxon>Candidatus Caldarchaeales</taxon>
        <taxon>Candidatus Caldarchaeaceae</taxon>
        <taxon>Candidatus Caldarchaeum</taxon>
    </lineage>
</organism>
<dbReference type="PANTHER" id="PTHR31412:SF0">
    <property type="entry name" value="ZINC METALLOPROTEASE EGY1, CHLOROPLASTIC-RELATED"/>
    <property type="match status" value="1"/>
</dbReference>
<evidence type="ECO:0000256" key="6">
    <source>
        <dbReference type="ARBA" id="ARBA00022989"/>
    </source>
</evidence>
<keyword evidence="6 8" id="KW-1133">Transmembrane helix</keyword>
<dbReference type="Pfam" id="PF02163">
    <property type="entry name" value="Peptidase_M50"/>
    <property type="match status" value="1"/>
</dbReference>
<sequence>MFVSGGFVDVDAVKNIVHRHFTVANVYLDAGTLTFEVADEVIKERFKNCLRGLKPLGYLATARREDQVIKLRIFPYTKPPKNDVKLPIILGIITLITVTIDGVLRSSSRVFGIILPGFGFGDVLFNGLLFSLALLGIIFVHEMGHKISAKIDGVSASLPYFIPGFPGIIPTLGAVIFQKEPLANRDDMFDIGISGPVAGFVIAVAVTFIAFETAVWVPVENYSEVVNAVAREGSFVQPPLIFSLVAMLYNKTGYVPFFMTVGFAAWLGMVVTALNLMPIWQLDGGRIFRSFLSPRQHMIASYIALGLLILAGYYFMAILLILMMGRTVDVPPLDDVSPLSRWRKISLIGLAVMFALSFVPLSRIF</sequence>
<name>A0A7C5YF30_CALS0</name>
<dbReference type="InterPro" id="IPR008915">
    <property type="entry name" value="Peptidase_M50"/>
</dbReference>